<gene>
    <name evidence="2" type="ORF">PACLA_8A044602</name>
</gene>
<evidence type="ECO:0000313" key="2">
    <source>
        <dbReference type="EMBL" id="CAB4003010.1"/>
    </source>
</evidence>
<dbReference type="SUPFAM" id="SSF56219">
    <property type="entry name" value="DNase I-like"/>
    <property type="match status" value="1"/>
</dbReference>
<evidence type="ECO:0000259" key="1">
    <source>
        <dbReference type="Pfam" id="PF03372"/>
    </source>
</evidence>
<dbReference type="Gene3D" id="3.60.10.10">
    <property type="entry name" value="Endonuclease/exonuclease/phosphatase"/>
    <property type="match status" value="1"/>
</dbReference>
<dbReference type="PANTHER" id="PTHR33395">
    <property type="entry name" value="TRANSCRIPTASE, PUTATIVE-RELATED-RELATED"/>
    <property type="match status" value="1"/>
</dbReference>
<dbReference type="Proteomes" id="UP001152795">
    <property type="component" value="Unassembled WGS sequence"/>
</dbReference>
<dbReference type="OrthoDB" id="5990125at2759"/>
<evidence type="ECO:0000313" key="3">
    <source>
        <dbReference type="Proteomes" id="UP001152795"/>
    </source>
</evidence>
<dbReference type="GO" id="GO:0031012">
    <property type="term" value="C:extracellular matrix"/>
    <property type="evidence" value="ECO:0007669"/>
    <property type="project" value="TreeGrafter"/>
</dbReference>
<accession>A0A6S7HIL8</accession>
<dbReference type="EMBL" id="CACRXK020004511">
    <property type="protein sequence ID" value="CAB4003010.1"/>
    <property type="molecule type" value="Genomic_DNA"/>
</dbReference>
<organism evidence="2 3">
    <name type="scientific">Paramuricea clavata</name>
    <name type="common">Red gorgonian</name>
    <name type="synonym">Violescent sea-whip</name>
    <dbReference type="NCBI Taxonomy" id="317549"/>
    <lineage>
        <taxon>Eukaryota</taxon>
        <taxon>Metazoa</taxon>
        <taxon>Cnidaria</taxon>
        <taxon>Anthozoa</taxon>
        <taxon>Octocorallia</taxon>
        <taxon>Malacalcyonacea</taxon>
        <taxon>Plexauridae</taxon>
        <taxon>Paramuricea</taxon>
    </lineage>
</organism>
<dbReference type="AlphaFoldDB" id="A0A6S7HIL8"/>
<comment type="caution">
    <text evidence="2">The sequence shown here is derived from an EMBL/GenBank/DDBJ whole genome shotgun (WGS) entry which is preliminary data.</text>
</comment>
<dbReference type="InterPro" id="IPR036691">
    <property type="entry name" value="Endo/exonu/phosph_ase_sf"/>
</dbReference>
<dbReference type="PANTHER" id="PTHR33395:SF22">
    <property type="entry name" value="REVERSE TRANSCRIPTASE DOMAIN-CONTAINING PROTEIN"/>
    <property type="match status" value="1"/>
</dbReference>
<feature type="domain" description="Endonuclease/exonuclease/phosphatase" evidence="1">
    <location>
        <begin position="154"/>
        <end position="355"/>
    </location>
</feature>
<dbReference type="GO" id="GO:0003824">
    <property type="term" value="F:catalytic activity"/>
    <property type="evidence" value="ECO:0007669"/>
    <property type="project" value="InterPro"/>
</dbReference>
<reference evidence="2" key="1">
    <citation type="submission" date="2020-04" db="EMBL/GenBank/DDBJ databases">
        <authorList>
            <person name="Alioto T."/>
            <person name="Alioto T."/>
            <person name="Gomez Garrido J."/>
        </authorList>
    </citation>
    <scope>NUCLEOTIDE SEQUENCE</scope>
    <source>
        <strain evidence="2">A484AB</strain>
    </source>
</reference>
<name>A0A6S7HIL8_PARCT</name>
<dbReference type="InterPro" id="IPR005135">
    <property type="entry name" value="Endo/exonuclease/phosphatase"/>
</dbReference>
<dbReference type="Pfam" id="PF03372">
    <property type="entry name" value="Exo_endo_phos"/>
    <property type="match status" value="1"/>
</dbReference>
<keyword evidence="3" id="KW-1185">Reference proteome</keyword>
<sequence length="510" mass="59357">MVVFNCKYRGKLSKVVIGILMFISIIWLPNRSEAKLVRFEERSTTAPGICNERRTLKERYVWQEMIPMSFTRFQFKFKFRNSMNFAQFTWAKHGYLCLSSPNSNPVVDLTICMDVASNPGPDHQITHSLKVLYLNSRSLKAFIPLDETSLKVCKITLLQQLVHGGGYDVVCICEIWLNESIPDSEILPGYNIFRKDRANKIGGGVLVGIKSDLEASYRPDLERPNCELVVIQLKQTNSKPVTLYTFYRPPNVAPDALHKLNDSLQSKSENDGVVVVGDFNLPGVTWSEDHTIPMSSRGHMENELFCELFNDNFLQQHITGSTHLGGNKLDLLLCNQPELIRDIRTLDHCDFPSDHFPVEFSITQTFCRARRIRLNVYDFNHGRFQELRTFLQRTPIEMDLTENIDKCWMQWKSNFQAAIDQFVPVKTITNKNSPPWIDCAVRYLIRKKYTALRKYRLDKSDSRKLKLRTISQNVKKLIRRKHREYLHKIESSFCSNPKTFWFYHKAMLHN</sequence>
<protein>
    <recommendedName>
        <fullName evidence="1">Endonuclease/exonuclease/phosphatase domain-containing protein</fullName>
    </recommendedName>
</protein>
<proteinExistence type="predicted"/>